<proteinExistence type="predicted"/>
<feature type="compositionally biased region" description="Basic and acidic residues" evidence="1">
    <location>
        <begin position="12"/>
        <end position="21"/>
    </location>
</feature>
<comment type="caution">
    <text evidence="2">The sequence shown here is derived from an EMBL/GenBank/DDBJ whole genome shotgun (WGS) entry which is preliminary data.</text>
</comment>
<keyword evidence="3" id="KW-1185">Reference proteome</keyword>
<organism evidence="2 3">
    <name type="scientific">Anoxybacteroides voinovskiense</name>
    <dbReference type="NCBI Taxonomy" id="230470"/>
    <lineage>
        <taxon>Bacteria</taxon>
        <taxon>Bacillati</taxon>
        <taxon>Bacillota</taxon>
        <taxon>Bacilli</taxon>
        <taxon>Bacillales</taxon>
        <taxon>Anoxybacillaceae</taxon>
        <taxon>Anoxybacteroides</taxon>
    </lineage>
</organism>
<reference evidence="2 3" key="1">
    <citation type="submission" date="2020-08" db="EMBL/GenBank/DDBJ databases">
        <title>Genomic Encyclopedia of Type Strains, Phase IV (KMG-IV): sequencing the most valuable type-strain genomes for metagenomic binning, comparative biology and taxonomic classification.</title>
        <authorList>
            <person name="Goeker M."/>
        </authorList>
    </citation>
    <scope>NUCLEOTIDE SEQUENCE [LARGE SCALE GENOMIC DNA]</scope>
    <source>
        <strain evidence="2 3">DSM 17075</strain>
    </source>
</reference>
<dbReference type="Proteomes" id="UP000559598">
    <property type="component" value="Unassembled WGS sequence"/>
</dbReference>
<gene>
    <name evidence="2" type="ORF">GGR02_001906</name>
</gene>
<evidence type="ECO:0000256" key="1">
    <source>
        <dbReference type="SAM" id="MobiDB-lite"/>
    </source>
</evidence>
<name>A0A840DLL0_9BACL</name>
<evidence type="ECO:0000313" key="3">
    <source>
        <dbReference type="Proteomes" id="UP000559598"/>
    </source>
</evidence>
<dbReference type="AlphaFoldDB" id="A0A840DLL0"/>
<protein>
    <submittedName>
        <fullName evidence="2">Uncharacterized protein</fullName>
    </submittedName>
</protein>
<dbReference type="EMBL" id="JACIDE010000011">
    <property type="protein sequence ID" value="MBB4074141.1"/>
    <property type="molecule type" value="Genomic_DNA"/>
</dbReference>
<evidence type="ECO:0000313" key="2">
    <source>
        <dbReference type="EMBL" id="MBB4074141.1"/>
    </source>
</evidence>
<accession>A0A840DLL0</accession>
<sequence length="38" mass="4350">MNDLTGIKTPQKRKEKEEKSQSKPVQETGRQLCLFSVS</sequence>
<feature type="region of interest" description="Disordered" evidence="1">
    <location>
        <begin position="1"/>
        <end position="38"/>
    </location>
</feature>